<reference evidence="1 2" key="1">
    <citation type="journal article" date="2023" name="Sci. Data">
        <title>Genome assembly of the Korean intertidal mud-creeper Batillaria attramentaria.</title>
        <authorList>
            <person name="Patra A.K."/>
            <person name="Ho P.T."/>
            <person name="Jun S."/>
            <person name="Lee S.J."/>
            <person name="Kim Y."/>
            <person name="Won Y.J."/>
        </authorList>
    </citation>
    <scope>NUCLEOTIDE SEQUENCE [LARGE SCALE GENOMIC DNA]</scope>
    <source>
        <strain evidence="1">Wonlab-2016</strain>
    </source>
</reference>
<proteinExistence type="predicted"/>
<dbReference type="EMBL" id="JACVVK020000324">
    <property type="protein sequence ID" value="KAK7478502.1"/>
    <property type="molecule type" value="Genomic_DNA"/>
</dbReference>
<dbReference type="Proteomes" id="UP001519460">
    <property type="component" value="Unassembled WGS sequence"/>
</dbReference>
<name>A0ABD0JV18_9CAEN</name>
<evidence type="ECO:0000313" key="2">
    <source>
        <dbReference type="Proteomes" id="UP001519460"/>
    </source>
</evidence>
<gene>
    <name evidence="1" type="ORF">BaRGS_00030261</name>
</gene>
<organism evidence="1 2">
    <name type="scientific">Batillaria attramentaria</name>
    <dbReference type="NCBI Taxonomy" id="370345"/>
    <lineage>
        <taxon>Eukaryota</taxon>
        <taxon>Metazoa</taxon>
        <taxon>Spiralia</taxon>
        <taxon>Lophotrochozoa</taxon>
        <taxon>Mollusca</taxon>
        <taxon>Gastropoda</taxon>
        <taxon>Caenogastropoda</taxon>
        <taxon>Sorbeoconcha</taxon>
        <taxon>Cerithioidea</taxon>
        <taxon>Batillariidae</taxon>
        <taxon>Batillaria</taxon>
    </lineage>
</organism>
<comment type="caution">
    <text evidence="1">The sequence shown here is derived from an EMBL/GenBank/DDBJ whole genome shotgun (WGS) entry which is preliminary data.</text>
</comment>
<sequence length="66" mass="7356">METTVADGKHLPAAPASAESFFKTRTFQVRNESLPDLSRSLDFDSSRGQIFIRKLLISRFPGCVLV</sequence>
<keyword evidence="2" id="KW-1185">Reference proteome</keyword>
<accession>A0ABD0JV18</accession>
<protein>
    <submittedName>
        <fullName evidence="1">Uncharacterized protein</fullName>
    </submittedName>
</protein>
<evidence type="ECO:0000313" key="1">
    <source>
        <dbReference type="EMBL" id="KAK7478502.1"/>
    </source>
</evidence>
<dbReference type="AlphaFoldDB" id="A0ABD0JV18"/>